<feature type="compositionally biased region" description="Low complexity" evidence="1">
    <location>
        <begin position="301"/>
        <end position="321"/>
    </location>
</feature>
<feature type="region of interest" description="Disordered" evidence="1">
    <location>
        <begin position="278"/>
        <end position="321"/>
    </location>
</feature>
<proteinExistence type="predicted"/>
<dbReference type="EMBL" id="CAJHUC010000430">
    <property type="protein sequence ID" value="CAD7696084.1"/>
    <property type="molecule type" value="Genomic_DNA"/>
</dbReference>
<dbReference type="AlphaFoldDB" id="A0A8S1IQT6"/>
<sequence>MDNTGGASEYERISHENAILRDANAKLQAIIRGQKASIESLRAAHLHPGHEPVPRMMSGQIQGQIPQGTVPRDERMGVPYTHAFPGLQRRPPFHPGPYSAPAPPALSCPPFSPVPDHMCADYIGGATAHSPISSISEVDIVAQAPLPPPTAWDAPQIIPAHPAAAWDAPQVIPSQSTPPLLLPPSTHMPMCNAQRGPQGTRQAFCGGIPQEPFRCVHSEPAQASQAPRALGADSPLAHGPQDFFPEGAATPFRTVSWDAASESDLDLLGLLLQVEKGPDDAAPYSRPGPPSEGSARESHSTPGSASDPPAAGPAEAGQPTGELEGQIRALRDVLRVNSIRAGGDGASGEALCVLGLILGNVVEIVGRLMKFSDSAVLDHAQEVERSLAGEEMRKWARCLGLMNLSGSQKQAINDLRVEQVTGFRRLREESARLNEQVNDALRASGDHPTVLSSVLKSIRRQQERTFGQEHQTIMDGLRALMLSILDPVQASILAVEAHPDRVDVVKLATALAAISDGGNSGETNSPSCSSFLRDSGTWPRH</sequence>
<evidence type="ECO:0000256" key="1">
    <source>
        <dbReference type="SAM" id="MobiDB-lite"/>
    </source>
</evidence>
<evidence type="ECO:0000313" key="3">
    <source>
        <dbReference type="Proteomes" id="UP000708148"/>
    </source>
</evidence>
<reference evidence="2" key="1">
    <citation type="submission" date="2020-12" db="EMBL/GenBank/DDBJ databases">
        <authorList>
            <person name="Iha C."/>
        </authorList>
    </citation>
    <scope>NUCLEOTIDE SEQUENCE</scope>
</reference>
<dbReference type="Proteomes" id="UP000708148">
    <property type="component" value="Unassembled WGS sequence"/>
</dbReference>
<evidence type="ECO:0000313" key="2">
    <source>
        <dbReference type="EMBL" id="CAD7696084.1"/>
    </source>
</evidence>
<comment type="caution">
    <text evidence="2">The sequence shown here is derived from an EMBL/GenBank/DDBJ whole genome shotgun (WGS) entry which is preliminary data.</text>
</comment>
<name>A0A8S1IQT6_9CHLO</name>
<feature type="region of interest" description="Disordered" evidence="1">
    <location>
        <begin position="515"/>
        <end position="541"/>
    </location>
</feature>
<keyword evidence="3" id="KW-1185">Reference proteome</keyword>
<feature type="compositionally biased region" description="Polar residues" evidence="1">
    <location>
        <begin position="521"/>
        <end position="532"/>
    </location>
</feature>
<feature type="region of interest" description="Disordered" evidence="1">
    <location>
        <begin position="218"/>
        <end position="247"/>
    </location>
</feature>
<protein>
    <submittedName>
        <fullName evidence="2">Uncharacterized protein</fullName>
    </submittedName>
</protein>
<accession>A0A8S1IQT6</accession>
<gene>
    <name evidence="2" type="ORF">OSTQU699_LOCUS1445</name>
</gene>
<organism evidence="2 3">
    <name type="scientific">Ostreobium quekettii</name>
    <dbReference type="NCBI Taxonomy" id="121088"/>
    <lineage>
        <taxon>Eukaryota</taxon>
        <taxon>Viridiplantae</taxon>
        <taxon>Chlorophyta</taxon>
        <taxon>core chlorophytes</taxon>
        <taxon>Ulvophyceae</taxon>
        <taxon>TCBD clade</taxon>
        <taxon>Bryopsidales</taxon>
        <taxon>Ostreobineae</taxon>
        <taxon>Ostreobiaceae</taxon>
        <taxon>Ostreobium</taxon>
    </lineage>
</organism>